<dbReference type="EMBL" id="CP002637">
    <property type="protein sequence ID" value="AEB99589.1"/>
    <property type="molecule type" value="Genomic_DNA"/>
</dbReference>
<feature type="transmembrane region" description="Helical" evidence="8">
    <location>
        <begin position="154"/>
        <end position="173"/>
    </location>
</feature>
<dbReference type="STRING" id="546271.Selsp_0618"/>
<evidence type="ECO:0000256" key="2">
    <source>
        <dbReference type="ARBA" id="ARBA00009142"/>
    </source>
</evidence>
<gene>
    <name evidence="9" type="ordered locus">Selsp_0618</name>
    <name evidence="10" type="ORF">SELSPUOL_02048</name>
</gene>
<dbReference type="OrthoDB" id="554695at2"/>
<reference evidence="10 11" key="1">
    <citation type="submission" date="2009-09" db="EMBL/GenBank/DDBJ databases">
        <authorList>
            <person name="Weinstock G."/>
            <person name="Sodergren E."/>
            <person name="Clifton S."/>
            <person name="Fulton L."/>
            <person name="Fulton B."/>
            <person name="Courtney L."/>
            <person name="Fronick C."/>
            <person name="Harrison M."/>
            <person name="Strong C."/>
            <person name="Farmer C."/>
            <person name="Delahaunty K."/>
            <person name="Markovic C."/>
            <person name="Hall O."/>
            <person name="Minx P."/>
            <person name="Tomlinson C."/>
            <person name="Mitreva M."/>
            <person name="Nelson J."/>
            <person name="Hou S."/>
            <person name="Wollam A."/>
            <person name="Pepin K.H."/>
            <person name="Johnson M."/>
            <person name="Bhonagiri V."/>
            <person name="Nash W.E."/>
            <person name="Warren W."/>
            <person name="Chinwalla A."/>
            <person name="Mardis E.R."/>
            <person name="Wilson R.K."/>
        </authorList>
    </citation>
    <scope>NUCLEOTIDE SEQUENCE [LARGE SCALE GENOMIC DNA]</scope>
    <source>
        <strain evidence="10">ATCC 35185</strain>
        <strain evidence="11">ATCC 35185 / DSM 20758 / VPI D19B-28</strain>
    </source>
</reference>
<feature type="transmembrane region" description="Helical" evidence="8">
    <location>
        <begin position="7"/>
        <end position="34"/>
    </location>
</feature>
<dbReference type="KEGG" id="ssg:Selsp_0618"/>
<feature type="transmembrane region" description="Helical" evidence="8">
    <location>
        <begin position="46"/>
        <end position="64"/>
    </location>
</feature>
<feature type="transmembrane region" description="Helical" evidence="8">
    <location>
        <begin position="99"/>
        <end position="117"/>
    </location>
</feature>
<feature type="transmembrane region" description="Helical" evidence="8">
    <location>
        <begin position="76"/>
        <end position="93"/>
    </location>
</feature>
<evidence type="ECO:0000256" key="3">
    <source>
        <dbReference type="ARBA" id="ARBA00022448"/>
    </source>
</evidence>
<evidence type="ECO:0000256" key="5">
    <source>
        <dbReference type="ARBA" id="ARBA00022692"/>
    </source>
</evidence>
<dbReference type="Proteomes" id="UP000011124">
    <property type="component" value="Chromosome"/>
</dbReference>
<comment type="subcellular location">
    <subcellularLocation>
        <location evidence="1 8">Cell membrane</location>
        <topology evidence="1 8">Multi-pass membrane protein</topology>
    </subcellularLocation>
</comment>
<dbReference type="PANTHER" id="PTHR30269">
    <property type="entry name" value="TRANSMEMBRANE PROTEIN YFCA"/>
    <property type="match status" value="1"/>
</dbReference>
<keyword evidence="3" id="KW-0813">Transport</keyword>
<dbReference type="PANTHER" id="PTHR30269:SF0">
    <property type="entry name" value="MEMBRANE TRANSPORTER PROTEIN YFCA-RELATED"/>
    <property type="match status" value="1"/>
</dbReference>
<evidence type="ECO:0000313" key="9">
    <source>
        <dbReference type="EMBL" id="AEB99589.1"/>
    </source>
</evidence>
<reference evidence="9 12" key="2">
    <citation type="submission" date="2011-04" db="EMBL/GenBank/DDBJ databases">
        <title>The complete genome of Selenomonas sputigena DSM 20758.</title>
        <authorList>
            <consortium name="US DOE Joint Genome Institute (JGI-PGF)"/>
            <person name="Lucas S."/>
            <person name="Copeland A."/>
            <person name="Lapidus A."/>
            <person name="Bruce D."/>
            <person name="Goodwin L."/>
            <person name="Pitluck S."/>
            <person name="Peters L."/>
            <person name="Kyrpides N."/>
            <person name="Mavromatis K."/>
            <person name="Ivanova N."/>
            <person name="Ovchinnikova G."/>
            <person name="Teshima H."/>
            <person name="Detter J.C."/>
            <person name="Tapia R."/>
            <person name="Han C."/>
            <person name="Land M."/>
            <person name="Hauser L."/>
            <person name="Markowitz V."/>
            <person name="Cheng J.-F."/>
            <person name="Hugenholtz P."/>
            <person name="Woyke T."/>
            <person name="Wu D."/>
            <person name="Gronow S."/>
            <person name="Wellnitz S."/>
            <person name="Schneider S."/>
            <person name="Klenk H.-P."/>
            <person name="Eisen J.A."/>
        </authorList>
    </citation>
    <scope>NUCLEOTIDE SEQUENCE [LARGE SCALE GENOMIC DNA]</scope>
    <source>
        <strain evidence="9">ATCC 35185</strain>
        <strain evidence="12">ATCC 35185 / DSM 20758 / VPI D19B-28</strain>
    </source>
</reference>
<dbReference type="RefSeq" id="WP_006193373.1">
    <property type="nucleotide sequence ID" value="NC_015437.1"/>
</dbReference>
<evidence type="ECO:0000256" key="7">
    <source>
        <dbReference type="ARBA" id="ARBA00023136"/>
    </source>
</evidence>
<accession>C9LX46</accession>
<sequence length="252" mass="27209">MGLEMLLFICIMGFFSAFIDAVVGGGGLISIPALMMTGLPLLEVLGTNKAAAVMGACTSFISFIKSGKVDMKLIRLLFPITLLGSAVGVLVVRQVPPDFLRPLVVVMLALVLLYSIFRRDWGRENKYRGMTRRVLLLSVVVAFTFGFYDGFFGPGTGSFMLFAFLLVGFDFLGAAANARALNFASNLAAVVLFAYFGLVDFTYAIPMGISMIVGAWCGARLAIKKGSSYVRPLFIAVTTVLIGKQLFDLFGK</sequence>
<keyword evidence="4 8" id="KW-1003">Cell membrane</keyword>
<evidence type="ECO:0000313" key="10">
    <source>
        <dbReference type="EMBL" id="EEX76523.1"/>
    </source>
</evidence>
<protein>
    <recommendedName>
        <fullName evidence="8">Probable membrane transporter protein</fullName>
    </recommendedName>
</protein>
<evidence type="ECO:0000256" key="8">
    <source>
        <dbReference type="RuleBase" id="RU363041"/>
    </source>
</evidence>
<organism evidence="10 11">
    <name type="scientific">Selenomonas sputigena (strain ATCC 35185 / DSM 20758 / CCUG 44933 / VPI D19B-28)</name>
    <dbReference type="NCBI Taxonomy" id="546271"/>
    <lineage>
        <taxon>Bacteria</taxon>
        <taxon>Bacillati</taxon>
        <taxon>Bacillota</taxon>
        <taxon>Negativicutes</taxon>
        <taxon>Selenomonadales</taxon>
        <taxon>Selenomonadaceae</taxon>
        <taxon>Selenomonas</taxon>
    </lineage>
</organism>
<keyword evidence="6 8" id="KW-1133">Transmembrane helix</keyword>
<feature type="transmembrane region" description="Helical" evidence="8">
    <location>
        <begin position="230"/>
        <end position="247"/>
    </location>
</feature>
<dbReference type="Pfam" id="PF01925">
    <property type="entry name" value="TauE"/>
    <property type="match status" value="1"/>
</dbReference>
<keyword evidence="7 8" id="KW-0472">Membrane</keyword>
<dbReference type="InterPro" id="IPR002781">
    <property type="entry name" value="TM_pro_TauE-like"/>
</dbReference>
<evidence type="ECO:0000256" key="1">
    <source>
        <dbReference type="ARBA" id="ARBA00004651"/>
    </source>
</evidence>
<evidence type="ECO:0000256" key="6">
    <source>
        <dbReference type="ARBA" id="ARBA00022989"/>
    </source>
</evidence>
<dbReference type="HOGENOM" id="CLU_045498_2_2_9"/>
<dbReference type="eggNOG" id="COG0730">
    <property type="taxonomic scope" value="Bacteria"/>
</dbReference>
<evidence type="ECO:0000313" key="11">
    <source>
        <dbReference type="Proteomes" id="UP000003505"/>
    </source>
</evidence>
<evidence type="ECO:0000256" key="4">
    <source>
        <dbReference type="ARBA" id="ARBA00022475"/>
    </source>
</evidence>
<keyword evidence="12" id="KW-1185">Reference proteome</keyword>
<comment type="similarity">
    <text evidence="2 8">Belongs to the 4-toluene sulfonate uptake permease (TSUP) (TC 2.A.102) family.</text>
</comment>
<proteinExistence type="inferred from homology"/>
<dbReference type="GO" id="GO:0005886">
    <property type="term" value="C:plasma membrane"/>
    <property type="evidence" value="ECO:0007669"/>
    <property type="project" value="UniProtKB-SubCell"/>
</dbReference>
<dbReference type="Proteomes" id="UP000003505">
    <property type="component" value="Unassembled WGS sequence"/>
</dbReference>
<feature type="transmembrane region" description="Helical" evidence="8">
    <location>
        <begin position="129"/>
        <end position="148"/>
    </location>
</feature>
<dbReference type="EMBL" id="ACKP02000048">
    <property type="protein sequence ID" value="EEX76523.1"/>
    <property type="molecule type" value="Genomic_DNA"/>
</dbReference>
<name>C9LX46_SELS3</name>
<dbReference type="InterPro" id="IPR052017">
    <property type="entry name" value="TSUP"/>
</dbReference>
<evidence type="ECO:0000313" key="12">
    <source>
        <dbReference type="Proteomes" id="UP000011124"/>
    </source>
</evidence>
<keyword evidence="5 8" id="KW-0812">Transmembrane</keyword>
<dbReference type="AlphaFoldDB" id="C9LX46"/>